<dbReference type="Gene3D" id="2.160.20.10">
    <property type="entry name" value="Single-stranded right-handed beta-helix, Pectin lyase-like"/>
    <property type="match status" value="1"/>
</dbReference>
<keyword evidence="2" id="KW-1185">Reference proteome</keyword>
<dbReference type="EMBL" id="JBIYSL010000004">
    <property type="protein sequence ID" value="MFK0524109.1"/>
    <property type="molecule type" value="Genomic_DNA"/>
</dbReference>
<sequence>MSIKDGNYEEVNDEVSVTAESVDLLSSLESFNVRSFGAIGDGNPHPLSSIYTSLEEAREKYPKATSLTDEIDSCAIQAAFDAASKQKIGPNLGGTVFFPSGRYLCNLPLYGLDISVDGDPQAATLVFPEFGEGNPAITVDRSTGKRQVWRNISVVGPGTYDRNVRGVRTAWGSGIKVVNSAMPLFENLQIRHFGWGMDWANSAGHIKLFHTNIEYCWYGVYVSHNSGDYWVDMSTVNQNVFANFATHASSGIEALSMRSSHCGYSPFSFYCEPEPNKLGGSNIFLKDLVLDHVRFEQVGNAAIYSDPSLGANPRVEGIRILDMGFSWDADKGKWLELPDWPRDYAIDIGMALDSPIMIHNDSYPFTKGKVNMMRIREQQASAPVTIIGHGNTADDIEVVKGIKRVTVGSDFVLQQGATYAPQQHLLSRSDRANNRYELNITQDGTTGAGFQLAHLKNGTRTELMYVTDGNTLRFRRPILLDELINPGRSSTALLNPREGAFYVDTSNASYECVRTYIGGRWNRQGAGSAMPTAGSWQRSDYITNTAPTILAGVVTKGWLRLTSGTGNVLGTDWVEDKITI</sequence>
<reference evidence="1 2" key="1">
    <citation type="submission" date="2024-11" db="EMBL/GenBank/DDBJ databases">
        <title>Identification and Characterization of a Novel Fosfomycin Bacillithiol Transferase FosB8 in Paenibacillus illinoisensis.</title>
        <authorList>
            <person name="Lu W."/>
        </authorList>
    </citation>
    <scope>NUCLEOTIDE SEQUENCE [LARGE SCALE GENOMIC DNA]</scope>
    <source>
        <strain evidence="1 2">WP77</strain>
    </source>
</reference>
<accession>A0ABW8HWU9</accession>
<organism evidence="1 2">
    <name type="scientific">Paenibacillus illinoisensis</name>
    <dbReference type="NCBI Taxonomy" id="59845"/>
    <lineage>
        <taxon>Bacteria</taxon>
        <taxon>Bacillati</taxon>
        <taxon>Bacillota</taxon>
        <taxon>Bacilli</taxon>
        <taxon>Bacillales</taxon>
        <taxon>Paenibacillaceae</taxon>
        <taxon>Paenibacillus</taxon>
    </lineage>
</organism>
<dbReference type="InterPro" id="IPR011050">
    <property type="entry name" value="Pectin_lyase_fold/virulence"/>
</dbReference>
<comment type="caution">
    <text evidence="1">The sequence shown here is derived from an EMBL/GenBank/DDBJ whole genome shotgun (WGS) entry which is preliminary data.</text>
</comment>
<evidence type="ECO:0008006" key="3">
    <source>
        <dbReference type="Google" id="ProtNLM"/>
    </source>
</evidence>
<dbReference type="Proteomes" id="UP001618531">
    <property type="component" value="Unassembled WGS sequence"/>
</dbReference>
<evidence type="ECO:0000313" key="2">
    <source>
        <dbReference type="Proteomes" id="UP001618531"/>
    </source>
</evidence>
<dbReference type="InterPro" id="IPR012334">
    <property type="entry name" value="Pectin_lyas_fold"/>
</dbReference>
<dbReference type="RefSeq" id="WP_402876568.1">
    <property type="nucleotide sequence ID" value="NZ_JBIYSL010000004.1"/>
</dbReference>
<name>A0ABW8HWU9_9BACL</name>
<proteinExistence type="predicted"/>
<protein>
    <recommendedName>
        <fullName evidence="3">Pectate lyase superfamily protein domain-containing protein</fullName>
    </recommendedName>
</protein>
<dbReference type="SUPFAM" id="SSF51126">
    <property type="entry name" value="Pectin lyase-like"/>
    <property type="match status" value="1"/>
</dbReference>
<evidence type="ECO:0000313" key="1">
    <source>
        <dbReference type="EMBL" id="MFK0524109.1"/>
    </source>
</evidence>
<gene>
    <name evidence="1" type="ORF">ACINKY_18110</name>
</gene>